<organism evidence="1 2">
    <name type="scientific">Maritimibacter harenae</name>
    <dbReference type="NCBI Taxonomy" id="2606218"/>
    <lineage>
        <taxon>Bacteria</taxon>
        <taxon>Pseudomonadati</taxon>
        <taxon>Pseudomonadota</taxon>
        <taxon>Alphaproteobacteria</taxon>
        <taxon>Rhodobacterales</taxon>
        <taxon>Roseobacteraceae</taxon>
        <taxon>Maritimibacter</taxon>
    </lineage>
</organism>
<comment type="caution">
    <text evidence="1">The sequence shown here is derived from an EMBL/GenBank/DDBJ whole genome shotgun (WGS) entry which is preliminary data.</text>
</comment>
<dbReference type="InterPro" id="IPR029465">
    <property type="entry name" value="ATPgrasp_TupA"/>
</dbReference>
<name>A0A845M9Z3_9RHOB</name>
<dbReference type="EMBL" id="WTUX01000011">
    <property type="protein sequence ID" value="MZR13401.1"/>
    <property type="molecule type" value="Genomic_DNA"/>
</dbReference>
<protein>
    <recommendedName>
        <fullName evidence="3">TupA-like ATPgrasp</fullName>
    </recommendedName>
</protein>
<evidence type="ECO:0000313" key="1">
    <source>
        <dbReference type="EMBL" id="MZR13401.1"/>
    </source>
</evidence>
<proteinExistence type="predicted"/>
<gene>
    <name evidence="1" type="ORF">GQE99_10270</name>
</gene>
<accession>A0A845M9Z3</accession>
<dbReference type="Proteomes" id="UP000467322">
    <property type="component" value="Unassembled WGS sequence"/>
</dbReference>
<evidence type="ECO:0008006" key="3">
    <source>
        <dbReference type="Google" id="ProtNLM"/>
    </source>
</evidence>
<reference evidence="1 2" key="1">
    <citation type="submission" date="2019-12" db="EMBL/GenBank/DDBJ databases">
        <title>Maritimibacter sp. nov. sp. isolated from sea sand.</title>
        <authorList>
            <person name="Kim J."/>
            <person name="Jeong S.E."/>
            <person name="Jung H.S."/>
            <person name="Jeon C.O."/>
        </authorList>
    </citation>
    <scope>NUCLEOTIDE SEQUENCE [LARGE SCALE GENOMIC DNA]</scope>
    <source>
        <strain evidence="1 2">DP07</strain>
    </source>
</reference>
<keyword evidence="2" id="KW-1185">Reference proteome</keyword>
<dbReference type="Pfam" id="PF14305">
    <property type="entry name" value="ATPgrasp_TupA"/>
    <property type="match status" value="1"/>
</dbReference>
<sequence length="191" mass="21332">MKVQGQVTGLNRIIHDLRDVDIPELCAHFNERLPLIRNAQGVREKNNVAIIEELLAGHGQAVPVDYKFHCFSGGQPGGAIFLQLTTGRFVARRHSYFDEGGTPVSLGIGRGERHDVTPQLPENIHEMFAVAKSLAEGFDYIRVDLYNVGGRIYFGEFSPFHQGGFGPVSSRGWDKALGDLWRFRLPAYQPQ</sequence>
<dbReference type="AlphaFoldDB" id="A0A845M9Z3"/>
<evidence type="ECO:0000313" key="2">
    <source>
        <dbReference type="Proteomes" id="UP000467322"/>
    </source>
</evidence>